<reference evidence="1 2" key="1">
    <citation type="submission" date="2013-11" db="EMBL/GenBank/DDBJ databases">
        <title>Draft genome sequence and annotation of the entomopathogenic bacterium, Xenorhabdus cabanillasi strain JM26.</title>
        <authorList>
            <person name="Gualtieri M."/>
            <person name="Ogier J.C."/>
            <person name="Pages S."/>
            <person name="Givaudan A."/>
            <person name="Gaudriault S."/>
        </authorList>
    </citation>
    <scope>NUCLEOTIDE SEQUENCE [LARGE SCALE GENOMIC DNA]</scope>
    <source>
        <strain evidence="1 2">JM26</strain>
    </source>
</reference>
<evidence type="ECO:0000313" key="2">
    <source>
        <dbReference type="Proteomes" id="UP000019197"/>
    </source>
</evidence>
<organism evidence="1 2">
    <name type="scientific">Xenorhabdus cabanillasii JM26</name>
    <dbReference type="NCBI Taxonomy" id="1427517"/>
    <lineage>
        <taxon>Bacteria</taxon>
        <taxon>Pseudomonadati</taxon>
        <taxon>Pseudomonadota</taxon>
        <taxon>Gammaproteobacteria</taxon>
        <taxon>Enterobacterales</taxon>
        <taxon>Morganellaceae</taxon>
        <taxon>Xenorhabdus</taxon>
    </lineage>
</organism>
<proteinExistence type="predicted"/>
<evidence type="ECO:0000313" key="1">
    <source>
        <dbReference type="EMBL" id="CDL79003.1"/>
    </source>
</evidence>
<dbReference type="Proteomes" id="UP000019197">
    <property type="component" value="Unassembled WGS sequence"/>
</dbReference>
<comment type="caution">
    <text evidence="1">The sequence shown here is derived from an EMBL/GenBank/DDBJ whole genome shotgun (WGS) entry which is preliminary data.</text>
</comment>
<sequence>MKNINYSPLSIAQHNDGYIIKQVSDSWSVEFDFDIMILQRCDVYIDSGDDPAL</sequence>
<dbReference type="EMBL" id="CBXE010000004">
    <property type="protein sequence ID" value="CDL79003.1"/>
    <property type="molecule type" value="Genomic_DNA"/>
</dbReference>
<accession>W1IMG0</accession>
<gene>
    <name evidence="1" type="ORF">XCR1_1010035</name>
</gene>
<protein>
    <submittedName>
        <fullName evidence="1">Uncharacterized protein</fullName>
    </submittedName>
</protein>
<name>W1IMG0_9GAMM</name>
<dbReference type="AlphaFoldDB" id="W1IMG0"/>